<dbReference type="EMBL" id="ABXV02000013">
    <property type="protein sequence ID" value="EFB73341.1"/>
    <property type="molecule type" value="Genomic_DNA"/>
</dbReference>
<evidence type="ECO:0000313" key="2">
    <source>
        <dbReference type="Proteomes" id="UP000005512"/>
    </source>
</evidence>
<evidence type="ECO:0000313" key="1">
    <source>
        <dbReference type="EMBL" id="EFB73341.1"/>
    </source>
</evidence>
<dbReference type="Proteomes" id="UP000005512">
    <property type="component" value="Unassembled WGS sequence"/>
</dbReference>
<sequence length="47" mass="5892">MQKSLSSSYLWAQTFITSFHFMLPYSFYLSAYHSIHYYFYFSIFYYL</sequence>
<keyword evidence="2" id="KW-1185">Reference proteome</keyword>
<name>D1NZS5_9GAMM</name>
<dbReference type="HOGENOM" id="CLU_3172052_0_0_6"/>
<gene>
    <name evidence="1" type="ORF">PROVRUST_05430</name>
</gene>
<comment type="caution">
    <text evidence="1">The sequence shown here is derived from an EMBL/GenBank/DDBJ whole genome shotgun (WGS) entry which is preliminary data.</text>
</comment>
<accession>D1NZS5</accession>
<reference evidence="1" key="1">
    <citation type="submission" date="2009-12" db="EMBL/GenBank/DDBJ databases">
        <authorList>
            <person name="Weinstock G."/>
            <person name="Sodergren E."/>
            <person name="Clifton S."/>
            <person name="Fulton L."/>
            <person name="Fulton B."/>
            <person name="Courtney L."/>
            <person name="Fronick C."/>
            <person name="Harrison M."/>
            <person name="Strong C."/>
            <person name="Farmer C."/>
            <person name="Delahaunty K."/>
            <person name="Markovic C."/>
            <person name="Hall O."/>
            <person name="Minx P."/>
            <person name="Tomlinson C."/>
            <person name="Mitreva M."/>
            <person name="Nelson J."/>
            <person name="Hou S."/>
            <person name="Wollam A."/>
            <person name="Pepin K.H."/>
            <person name="Johnson M."/>
            <person name="Bhonagiri V."/>
            <person name="Nash W.E."/>
            <person name="Warren W."/>
            <person name="Chinwalla A."/>
            <person name="Mardis E.R."/>
            <person name="Wilson R.K."/>
        </authorList>
    </citation>
    <scope>NUCLEOTIDE SEQUENCE [LARGE SCALE GENOMIC DNA]</scope>
    <source>
        <strain evidence="1">DSM 4541</strain>
    </source>
</reference>
<protein>
    <submittedName>
        <fullName evidence="1">Uncharacterized protein</fullName>
    </submittedName>
</protein>
<proteinExistence type="predicted"/>
<dbReference type="AlphaFoldDB" id="D1NZS5"/>
<organism evidence="1 2">
    <name type="scientific">Providencia rustigianii DSM 4541</name>
    <dbReference type="NCBI Taxonomy" id="500637"/>
    <lineage>
        <taxon>Bacteria</taxon>
        <taxon>Pseudomonadati</taxon>
        <taxon>Pseudomonadota</taxon>
        <taxon>Gammaproteobacteria</taxon>
        <taxon>Enterobacterales</taxon>
        <taxon>Morganellaceae</taxon>
        <taxon>Providencia</taxon>
    </lineage>
</organism>